<organism evidence="1 2">
    <name type="scientific">Pseudocalidococcus azoricus BACA0444</name>
    <dbReference type="NCBI Taxonomy" id="2918990"/>
    <lineage>
        <taxon>Bacteria</taxon>
        <taxon>Bacillati</taxon>
        <taxon>Cyanobacteriota</taxon>
        <taxon>Cyanophyceae</taxon>
        <taxon>Acaryochloridales</taxon>
        <taxon>Thermosynechococcaceae</taxon>
        <taxon>Pseudocalidococcus</taxon>
        <taxon>Pseudocalidococcus azoricus</taxon>
    </lineage>
</organism>
<dbReference type="InterPro" id="IPR010394">
    <property type="entry name" value="5-nucleotidase"/>
</dbReference>
<name>A0AAE4FW60_9CYAN</name>
<dbReference type="GO" id="GO:0009117">
    <property type="term" value="P:nucleotide metabolic process"/>
    <property type="evidence" value="ECO:0007669"/>
    <property type="project" value="InterPro"/>
</dbReference>
<reference evidence="2" key="1">
    <citation type="submission" date="2023-07" db="EMBL/GenBank/DDBJ databases">
        <authorList>
            <person name="Luz R."/>
            <person name="Cordeiro R."/>
            <person name="Fonseca A."/>
            <person name="Goncalves V."/>
        </authorList>
    </citation>
    <scope>NUCLEOTIDE SEQUENCE [LARGE SCALE GENOMIC DNA]</scope>
    <source>
        <strain evidence="2">BACA0444</strain>
    </source>
</reference>
<dbReference type="GO" id="GO:0005737">
    <property type="term" value="C:cytoplasm"/>
    <property type="evidence" value="ECO:0007669"/>
    <property type="project" value="InterPro"/>
</dbReference>
<dbReference type="EMBL" id="JAVMIP010000029">
    <property type="protein sequence ID" value="MDS3862419.1"/>
    <property type="molecule type" value="Genomic_DNA"/>
</dbReference>
<dbReference type="GO" id="GO:0000287">
    <property type="term" value="F:magnesium ion binding"/>
    <property type="evidence" value="ECO:0007669"/>
    <property type="project" value="InterPro"/>
</dbReference>
<dbReference type="GO" id="GO:0000166">
    <property type="term" value="F:nucleotide binding"/>
    <property type="evidence" value="ECO:0007669"/>
    <property type="project" value="InterPro"/>
</dbReference>
<keyword evidence="2" id="KW-1185">Reference proteome</keyword>
<gene>
    <name evidence="1" type="ORF">RIF25_16605</name>
</gene>
<proteinExistence type="predicted"/>
<dbReference type="Pfam" id="PF06189">
    <property type="entry name" value="5-nucleotidase"/>
    <property type="match status" value="1"/>
</dbReference>
<evidence type="ECO:0000313" key="2">
    <source>
        <dbReference type="Proteomes" id="UP001268256"/>
    </source>
</evidence>
<dbReference type="GO" id="GO:0008253">
    <property type="term" value="F:5'-nucleotidase activity"/>
    <property type="evidence" value="ECO:0007669"/>
    <property type="project" value="InterPro"/>
</dbReference>
<dbReference type="Proteomes" id="UP001268256">
    <property type="component" value="Unassembled WGS sequence"/>
</dbReference>
<evidence type="ECO:0000313" key="1">
    <source>
        <dbReference type="EMBL" id="MDS3862419.1"/>
    </source>
</evidence>
<accession>A0AAE4FW60</accession>
<protein>
    <submittedName>
        <fullName evidence="1">5'-nucleotidase</fullName>
    </submittedName>
</protein>
<sequence>MEKRTILEIMKPHIFFDDQMTHLSSVAHNIPSVHVPFGIRNLIRAEI</sequence>
<dbReference type="AlphaFoldDB" id="A0AAE4FW60"/>
<comment type="caution">
    <text evidence="1">The sequence shown here is derived from an EMBL/GenBank/DDBJ whole genome shotgun (WGS) entry which is preliminary data.</text>
</comment>